<dbReference type="InterPro" id="IPR041078">
    <property type="entry name" value="Plavaka"/>
</dbReference>
<evidence type="ECO:0000313" key="1">
    <source>
        <dbReference type="EMBL" id="KAG6380268.1"/>
    </source>
</evidence>
<dbReference type="Pfam" id="PF18759">
    <property type="entry name" value="Plavaka"/>
    <property type="match status" value="1"/>
</dbReference>
<organism evidence="1 2">
    <name type="scientific">Boletus reticuloceps</name>
    <dbReference type="NCBI Taxonomy" id="495285"/>
    <lineage>
        <taxon>Eukaryota</taxon>
        <taxon>Fungi</taxon>
        <taxon>Dikarya</taxon>
        <taxon>Basidiomycota</taxon>
        <taxon>Agaricomycotina</taxon>
        <taxon>Agaricomycetes</taxon>
        <taxon>Agaricomycetidae</taxon>
        <taxon>Boletales</taxon>
        <taxon>Boletineae</taxon>
        <taxon>Boletaceae</taxon>
        <taxon>Boletoideae</taxon>
        <taxon>Boletus</taxon>
    </lineage>
</organism>
<name>A0A8I3AED6_9AGAM</name>
<dbReference type="AlphaFoldDB" id="A0A8I3AED6"/>
<dbReference type="EMBL" id="JAGFBS010000003">
    <property type="protein sequence ID" value="KAG6380268.1"/>
    <property type="molecule type" value="Genomic_DNA"/>
</dbReference>
<proteinExistence type="predicted"/>
<protein>
    <submittedName>
        <fullName evidence="1">Uncharacterized protein</fullName>
    </submittedName>
</protein>
<comment type="caution">
    <text evidence="1">The sequence shown here is derived from an EMBL/GenBank/DDBJ whole genome shotgun (WGS) entry which is preliminary data.</text>
</comment>
<evidence type="ECO:0000313" key="2">
    <source>
        <dbReference type="Proteomes" id="UP000683000"/>
    </source>
</evidence>
<sequence length="131" mass="15468">MEDWQMANFLMMSRLSMRAIGNFLSLGLTKKMPISFQTAVDLRSRIKLLPSGPAWKCRIVDMSHPMKQPIHLYFHDSLDCIEQLFNRSRFAGVIDFSPYQLYTTSERIMRVYTEWMSSDGAWELQVEWFNC</sequence>
<dbReference type="OrthoDB" id="2688393at2759"/>
<reference evidence="1" key="1">
    <citation type="submission" date="2021-03" db="EMBL/GenBank/DDBJ databases">
        <title>Evolutionary innovations through gain and loss of genes in the ectomycorrhizal Boletales.</title>
        <authorList>
            <person name="Wu G."/>
            <person name="Miyauchi S."/>
            <person name="Morin E."/>
            <person name="Yang Z.-L."/>
            <person name="Xu J."/>
            <person name="Martin F.M."/>
        </authorList>
    </citation>
    <scope>NUCLEOTIDE SEQUENCE</scope>
    <source>
        <strain evidence="1">BR01</strain>
    </source>
</reference>
<gene>
    <name evidence="1" type="ORF">JVT61DRAFT_8364</name>
</gene>
<accession>A0A8I3AED6</accession>
<keyword evidence="2" id="KW-1185">Reference proteome</keyword>
<dbReference type="Proteomes" id="UP000683000">
    <property type="component" value="Unassembled WGS sequence"/>
</dbReference>